<keyword evidence="5" id="KW-0234">DNA repair</keyword>
<comment type="similarity">
    <text evidence="2">Belongs to the SLX4 family.</text>
</comment>
<organism evidence="9 10">
    <name type="scientific">Cryptococcus gattii EJB2</name>
    <dbReference type="NCBI Taxonomy" id="1296103"/>
    <lineage>
        <taxon>Eukaryota</taxon>
        <taxon>Fungi</taxon>
        <taxon>Dikarya</taxon>
        <taxon>Basidiomycota</taxon>
        <taxon>Agaricomycotina</taxon>
        <taxon>Tremellomycetes</taxon>
        <taxon>Tremellales</taxon>
        <taxon>Cryptococcaceae</taxon>
        <taxon>Cryptococcus</taxon>
        <taxon>Cryptococcus gattii species complex</taxon>
    </lineage>
</organism>
<reference evidence="9 10" key="1">
    <citation type="submission" date="2015-01" db="EMBL/GenBank/DDBJ databases">
        <title>The Genome Sequence of Cryptococcus gattii EJB2.</title>
        <authorList>
            <consortium name="The Broad Institute Genomics Platform"/>
            <person name="Cuomo C."/>
            <person name="Litvintseva A."/>
            <person name="Chen Y."/>
            <person name="Heitman J."/>
            <person name="Sun S."/>
            <person name="Springer D."/>
            <person name="Dromer F."/>
            <person name="Young S."/>
            <person name="Zeng Q."/>
            <person name="Gargeya S."/>
            <person name="Abouelleil A."/>
            <person name="Alvarado L."/>
            <person name="Chapman S.B."/>
            <person name="Gainer-Dewar J."/>
            <person name="Goldberg J."/>
            <person name="Griggs A."/>
            <person name="Gujja S."/>
            <person name="Hansen M."/>
            <person name="Howarth C."/>
            <person name="Imamovic A."/>
            <person name="Larimer J."/>
            <person name="Murphy C."/>
            <person name="Naylor J."/>
            <person name="Pearson M."/>
            <person name="Priest M."/>
            <person name="Roberts A."/>
            <person name="Saif S."/>
            <person name="Shea T."/>
            <person name="Sykes S."/>
            <person name="Wortman J."/>
            <person name="Nusbaum C."/>
            <person name="Birren B."/>
        </authorList>
    </citation>
    <scope>NUCLEOTIDE SEQUENCE [LARGE SCALE GENOMIC DNA]</scope>
    <source>
        <strain evidence="9 10">EJB2</strain>
    </source>
</reference>
<keyword evidence="6" id="KW-0539">Nucleus</keyword>
<keyword evidence="3" id="KW-0227">DNA damage</keyword>
<evidence type="ECO:0000256" key="4">
    <source>
        <dbReference type="ARBA" id="ARBA00023172"/>
    </source>
</evidence>
<evidence type="ECO:0000256" key="3">
    <source>
        <dbReference type="ARBA" id="ARBA00022763"/>
    </source>
</evidence>
<feature type="compositionally biased region" description="Basic and acidic residues" evidence="8">
    <location>
        <begin position="111"/>
        <end position="120"/>
    </location>
</feature>
<comment type="subcellular location">
    <subcellularLocation>
        <location evidence="1">Nucleus</location>
    </subcellularLocation>
</comment>
<feature type="region of interest" description="Disordered" evidence="8">
    <location>
        <begin position="239"/>
        <end position="265"/>
    </location>
</feature>
<keyword evidence="4" id="KW-0233">DNA recombination</keyword>
<feature type="region of interest" description="Disordered" evidence="8">
    <location>
        <begin position="353"/>
        <end position="379"/>
    </location>
</feature>
<evidence type="ECO:0000256" key="1">
    <source>
        <dbReference type="ARBA" id="ARBA00004123"/>
    </source>
</evidence>
<dbReference type="Proteomes" id="UP000054272">
    <property type="component" value="Unassembled WGS sequence"/>
</dbReference>
<feature type="compositionally biased region" description="Low complexity" evidence="8">
    <location>
        <begin position="1"/>
        <end position="16"/>
    </location>
</feature>
<feature type="region of interest" description="Disordered" evidence="8">
    <location>
        <begin position="85"/>
        <end position="141"/>
    </location>
</feature>
<accession>A0ABR5BL94</accession>
<name>A0ABR5BL94_9TREE</name>
<evidence type="ECO:0000256" key="5">
    <source>
        <dbReference type="ARBA" id="ARBA00023204"/>
    </source>
</evidence>
<evidence type="ECO:0000313" key="10">
    <source>
        <dbReference type="Proteomes" id="UP000054272"/>
    </source>
</evidence>
<evidence type="ECO:0000256" key="6">
    <source>
        <dbReference type="ARBA" id="ARBA00023242"/>
    </source>
</evidence>
<protein>
    <recommendedName>
        <fullName evidence="7">Structure-specific endonuclease subunit SLX4</fullName>
    </recommendedName>
</protein>
<dbReference type="InterPro" id="IPR018574">
    <property type="entry name" value="Structure-sp_endonuc_su_Slx4"/>
</dbReference>
<gene>
    <name evidence="9" type="ORF">I306_06594</name>
</gene>
<dbReference type="Pfam" id="PF09494">
    <property type="entry name" value="Slx4"/>
    <property type="match status" value="1"/>
</dbReference>
<dbReference type="EMBL" id="KN848797">
    <property type="protein sequence ID" value="KIR76425.1"/>
    <property type="molecule type" value="Genomic_DNA"/>
</dbReference>
<evidence type="ECO:0000256" key="8">
    <source>
        <dbReference type="SAM" id="MobiDB-lite"/>
    </source>
</evidence>
<feature type="compositionally biased region" description="Polar residues" evidence="8">
    <location>
        <begin position="93"/>
        <end position="107"/>
    </location>
</feature>
<proteinExistence type="inferred from homology"/>
<keyword evidence="10" id="KW-1185">Reference proteome</keyword>
<feature type="compositionally biased region" description="Basic and acidic residues" evidence="8">
    <location>
        <begin position="678"/>
        <end position="687"/>
    </location>
</feature>
<evidence type="ECO:0000256" key="7">
    <source>
        <dbReference type="ARBA" id="ARBA00029496"/>
    </source>
</evidence>
<sequence>MPPRLSTRASTSSTSSDEPVYLDCPPSFVSAPFRRRNALIPSATKSSNRKLRTKAFVVSDDDDEPEFIGRVLGGLAEKYRFKEVSHSAAGGKPSQSTKEMSLHSSKNSAKRNPDISERSDAISSPSAKTWGRSHNLPKQPGSHALLPDLGLEPEPIPEWLGRTSVLLQLHACPICKLRWKGKESGIARWRHMTICRPPFYRPPNAPPNLQQLIHNALSSRTEPYSLLEWHTRSLTNDVDCFPTEKSPSASKKPNSRNDSKGRRPRNVATITGLTSVTNVHPSDDRGEGWEEEVSSRVRDWIGPSSPSTLSENENEFIQQSLSNESIWSASQIRAQDDDYFPPTQPLDASSLAQAYPRPSSSSFTLRPSNSFRVSNMSPNRSRPLAQREILIPASDSEDEGMGHNEPLKDSFSEKGCRISPNQMTDTAFDDENAYQRPFQSWRDLCTAGNPSQRLLRPTEAQDEFLILPKKDHQNKSYSKSYALTSGKVESPMKVRECEGFDFYINQDGAILTCGGNSSVHHDHDILQKNEAGPSSVSSSFTVDSILEYSNVTDSELSELGWGEENGFGSIEEEVLEGICGREERRRDLRMPDYDSWDVKALQLLTTDYGYRSVKDRSSLVRIATECWKALNPLEAEASEGSMSSGEPICLGNGYLHVSENDGNYDQKQCKGGSSEGEGPNKGKSNDNVVDLHDQFHDIIVNDSDLYLRILHYEPVAFDELVIKAIASGMTRRGWKKELKNYLDLQSVTYFTGDSTSRRGWR</sequence>
<feature type="region of interest" description="Disordered" evidence="8">
    <location>
        <begin position="665"/>
        <end position="687"/>
    </location>
</feature>
<feature type="region of interest" description="Disordered" evidence="8">
    <location>
        <begin position="1"/>
        <end position="22"/>
    </location>
</feature>
<feature type="region of interest" description="Disordered" evidence="8">
    <location>
        <begin position="395"/>
        <end position="415"/>
    </location>
</feature>
<evidence type="ECO:0000313" key="9">
    <source>
        <dbReference type="EMBL" id="KIR76425.1"/>
    </source>
</evidence>
<evidence type="ECO:0000256" key="2">
    <source>
        <dbReference type="ARBA" id="ARBA00006661"/>
    </source>
</evidence>
<feature type="compositionally biased region" description="Basic and acidic residues" evidence="8">
    <location>
        <begin position="400"/>
        <end position="415"/>
    </location>
</feature>